<dbReference type="Gene3D" id="1.25.40.470">
    <property type="match status" value="1"/>
</dbReference>
<organism evidence="11">
    <name type="scientific">Cacopsylla melanoneura</name>
    <dbReference type="NCBI Taxonomy" id="428564"/>
    <lineage>
        <taxon>Eukaryota</taxon>
        <taxon>Metazoa</taxon>
        <taxon>Ecdysozoa</taxon>
        <taxon>Arthropoda</taxon>
        <taxon>Hexapoda</taxon>
        <taxon>Insecta</taxon>
        <taxon>Pterygota</taxon>
        <taxon>Neoptera</taxon>
        <taxon>Paraneoptera</taxon>
        <taxon>Hemiptera</taxon>
        <taxon>Sternorrhyncha</taxon>
        <taxon>Psylloidea</taxon>
        <taxon>Psyllidae</taxon>
        <taxon>Psyllinae</taxon>
        <taxon>Cacopsylla</taxon>
    </lineage>
</organism>
<evidence type="ECO:0000259" key="7">
    <source>
        <dbReference type="Pfam" id="PF23377"/>
    </source>
</evidence>
<evidence type="ECO:0000256" key="6">
    <source>
        <dbReference type="ARBA" id="ARBA00023273"/>
    </source>
</evidence>
<evidence type="ECO:0000256" key="5">
    <source>
        <dbReference type="ARBA" id="ARBA00023069"/>
    </source>
</evidence>
<sequence>MLASCSTSDFTISTPDTKSLEKHKTESRINCCAWNSAGTCLAIGMANGTVTVRDIKCVEKLVVRAEGPSNTDHPVWALAWSPVNQNKEILCISDWGGKLMFYNITGHVVLPERNIKTELLTLMYYRDGYFLLGAGCNKSVSLWSSNGASQLVTLNSFDSWIWACVPSPDNCSILVGCQDATLTLYGVEFSPLYHVHREMVVSRVNLTEVRVSNVMSSSMVNIKCSDCVHAVFIYKNKLGVQMNDKVVVYEIYQAEITGMHARILKKIRHNPKAKLRGICATHFLMEEDDCLECYNFEGNMEREWHFPQAKISCVRVIDGVPGKECFLVAFHTGLVMKLFLHISFGSELLNAGKYITELHLNESGDQLACMTNTRLLYVYSLMKDTPQLYHEMYVDSVAWNSQAQDMFCYTSDSKLSIRTGTFPPHQQTLSGKVLCLMGSKLFVLKPLTYDIELIQIALSIPMYQYIENTLYTEAYSLACLGVTSEDWKCLAMAAAESFEFNVALKCFRKLQMLRPIDLISAHLSSPKKVDEREQCVLLGDLLALDGKFKEAAKLYMKGEQGHKAVTMYSDLRMFDLAQEYLGAESKNVDQKLLLKKKAEWAENINDPKTAAEMYLTAGAFDKVIGIYSQQGWDEKLVHLARQMAKTEITHLSSIAANLEALHKFDEAGEIYVKLGQQEKIIKLHAAAGKWSEALDLATGNLKAEIYLEHAQWLAERDQFLQAQQAFHNAGKTQESLKVLTQMIDNSINETRYQDTSYYYWLLANQYVSIDLAQSQLYNQLANIYYCYNIVHKYCQDPFTSYKPDVLFNVSRYALFEIKSIKSKRLLKGISQFSILHTLIKQAKLLGANKFANQMLEKLSKLYCTSANLRDTVDMSIMNMKAKEYHDEEHILIICYSCSTHIPLNSPVATCINCKQSFVYSFCTFEVLPLVEFQVRKSEGEVTNMKQSSEWTQEIEDNYQTLQIQSLGDPDPFIAMEGSGMVQVDEETLAQMEPGTVVICKWPSPLQYRYYRNLLPEFPVLSCESCFRMYHKEDFEMEKIQRGVCPFCRT</sequence>
<dbReference type="Pfam" id="PF23377">
    <property type="entry name" value="Beta-prop_IFT122_2nd"/>
    <property type="match status" value="1"/>
</dbReference>
<keyword evidence="6" id="KW-0966">Cell projection</keyword>
<feature type="domain" description="IFT122 second beta-propeller" evidence="7">
    <location>
        <begin position="195"/>
        <end position="445"/>
    </location>
</feature>
<evidence type="ECO:0000259" key="9">
    <source>
        <dbReference type="Pfam" id="PF25144"/>
    </source>
</evidence>
<evidence type="ECO:0000256" key="2">
    <source>
        <dbReference type="ARBA" id="ARBA00019442"/>
    </source>
</evidence>
<dbReference type="InterPro" id="IPR056152">
    <property type="entry name" value="Beta-prop_IFT122_2nd"/>
</dbReference>
<proteinExistence type="predicted"/>
<dbReference type="SUPFAM" id="SSF50978">
    <property type="entry name" value="WD40 repeat-like"/>
    <property type="match status" value="1"/>
</dbReference>
<accession>A0A8D8T458</accession>
<evidence type="ECO:0000256" key="1">
    <source>
        <dbReference type="ARBA" id="ARBA00004138"/>
    </source>
</evidence>
<dbReference type="InterPro" id="IPR056838">
    <property type="entry name" value="Zn_ribbon_IFT122"/>
</dbReference>
<dbReference type="AlphaFoldDB" id="A0A8D8T458"/>
<dbReference type="GO" id="GO:0030991">
    <property type="term" value="C:intraciliary transport particle A"/>
    <property type="evidence" value="ECO:0007669"/>
    <property type="project" value="TreeGrafter"/>
</dbReference>
<dbReference type="GO" id="GO:1905515">
    <property type="term" value="P:non-motile cilium assembly"/>
    <property type="evidence" value="ECO:0007669"/>
    <property type="project" value="TreeGrafter"/>
</dbReference>
<dbReference type="Pfam" id="PF23381">
    <property type="entry name" value="Beta-prop_IFT122_1st"/>
    <property type="match status" value="2"/>
</dbReference>
<dbReference type="PANTHER" id="PTHR12764">
    <property type="entry name" value="WD REPEAT DOMAIN-RELATED"/>
    <property type="match status" value="1"/>
</dbReference>
<keyword evidence="4" id="KW-0677">Repeat</keyword>
<feature type="domain" description="IFT122 first beta-propeller" evidence="8">
    <location>
        <begin position="85"/>
        <end position="186"/>
    </location>
</feature>
<evidence type="ECO:0000256" key="3">
    <source>
        <dbReference type="ARBA" id="ARBA00022574"/>
    </source>
</evidence>
<dbReference type="Gene3D" id="2.130.10.10">
    <property type="entry name" value="YVTN repeat-like/Quinoprotein amine dehydrogenase"/>
    <property type="match status" value="1"/>
</dbReference>
<dbReference type="InterPro" id="IPR001680">
    <property type="entry name" value="WD40_rpt"/>
</dbReference>
<dbReference type="PANTHER" id="PTHR12764:SF4">
    <property type="entry name" value="INTRAFLAGELLAR TRANSPORT PROTEIN 122 HOMOLOG"/>
    <property type="match status" value="1"/>
</dbReference>
<keyword evidence="3" id="KW-0853">WD repeat</keyword>
<dbReference type="Pfam" id="PF25144">
    <property type="entry name" value="Zn_ribbon_IFT122"/>
    <property type="match status" value="1"/>
</dbReference>
<protein>
    <recommendedName>
        <fullName evidence="2">Intraflagellar transport protein 122 homolog</fullName>
    </recommendedName>
</protein>
<dbReference type="GO" id="GO:0061512">
    <property type="term" value="P:protein localization to cilium"/>
    <property type="evidence" value="ECO:0007669"/>
    <property type="project" value="TreeGrafter"/>
</dbReference>
<evidence type="ECO:0000259" key="10">
    <source>
        <dbReference type="Pfam" id="PF25295"/>
    </source>
</evidence>
<dbReference type="Pfam" id="PF25143">
    <property type="entry name" value="Zn_ribbon_IFT122_C"/>
    <property type="match status" value="1"/>
</dbReference>
<keyword evidence="11" id="KW-0282">Flagellum</keyword>
<evidence type="ECO:0000259" key="8">
    <source>
        <dbReference type="Pfam" id="PF23381"/>
    </source>
</evidence>
<name>A0A8D8T458_9HEMI</name>
<dbReference type="InterPro" id="IPR015943">
    <property type="entry name" value="WD40/YVTN_repeat-like_dom_sf"/>
</dbReference>
<dbReference type="InterPro" id="IPR056153">
    <property type="entry name" value="Beta-prop_IFT122_1st"/>
</dbReference>
<comment type="subcellular location">
    <subcellularLocation>
        <location evidence="1">Cell projection</location>
        <location evidence="1">Cilium</location>
    </subcellularLocation>
</comment>
<evidence type="ECO:0000313" key="11">
    <source>
        <dbReference type="EMBL" id="CAG6681460.1"/>
    </source>
</evidence>
<feature type="domain" description="Intraflagellar transport protein 122 homolog TPR" evidence="10">
    <location>
        <begin position="459"/>
        <end position="819"/>
    </location>
</feature>
<dbReference type="InterPro" id="IPR057411">
    <property type="entry name" value="TPR_IFT122"/>
</dbReference>
<dbReference type="GO" id="GO:0097730">
    <property type="term" value="C:non-motile cilium"/>
    <property type="evidence" value="ECO:0007669"/>
    <property type="project" value="TreeGrafter"/>
</dbReference>
<dbReference type="Pfam" id="PF25295">
    <property type="entry name" value="TPR_IFT122"/>
    <property type="match status" value="1"/>
</dbReference>
<feature type="domain" description="IFT122 zinc ribbon" evidence="9">
    <location>
        <begin position="888"/>
        <end position="930"/>
    </location>
</feature>
<keyword evidence="5" id="KW-0969">Cilium</keyword>
<evidence type="ECO:0000256" key="4">
    <source>
        <dbReference type="ARBA" id="ARBA00022737"/>
    </source>
</evidence>
<dbReference type="InterPro" id="IPR039857">
    <property type="entry name" value="Ift122/121"/>
</dbReference>
<dbReference type="GO" id="GO:0035721">
    <property type="term" value="P:intraciliary retrograde transport"/>
    <property type="evidence" value="ECO:0007669"/>
    <property type="project" value="TreeGrafter"/>
</dbReference>
<reference evidence="11" key="1">
    <citation type="submission" date="2021-05" db="EMBL/GenBank/DDBJ databases">
        <authorList>
            <person name="Alioto T."/>
            <person name="Alioto T."/>
            <person name="Gomez Garrido J."/>
        </authorList>
    </citation>
    <scope>NUCLEOTIDE SEQUENCE</scope>
</reference>
<dbReference type="SMART" id="SM00320">
    <property type="entry name" value="WD40"/>
    <property type="match status" value="4"/>
</dbReference>
<dbReference type="EMBL" id="HBUF01255793">
    <property type="protein sequence ID" value="CAG6681460.1"/>
    <property type="molecule type" value="Transcribed_RNA"/>
</dbReference>
<feature type="domain" description="IFT122 first beta-propeller" evidence="8">
    <location>
        <begin position="2"/>
        <end position="84"/>
    </location>
</feature>
<dbReference type="InterPro" id="IPR036322">
    <property type="entry name" value="WD40_repeat_dom_sf"/>
</dbReference>